<keyword evidence="1" id="KW-0812">Transmembrane</keyword>
<dbReference type="Proteomes" id="UP000516437">
    <property type="component" value="Chromosome 5"/>
</dbReference>
<name>A0A6A1VMY1_9ROSI</name>
<dbReference type="EMBL" id="RXIC02000023">
    <property type="protein sequence ID" value="KAB1213266.1"/>
    <property type="molecule type" value="Genomic_DNA"/>
</dbReference>
<dbReference type="AlphaFoldDB" id="A0A6A1VMY1"/>
<protein>
    <submittedName>
        <fullName evidence="2">Uncharacterized protein</fullName>
    </submittedName>
</protein>
<evidence type="ECO:0000313" key="2">
    <source>
        <dbReference type="EMBL" id="KAB1213266.1"/>
    </source>
</evidence>
<feature type="transmembrane region" description="Helical" evidence="1">
    <location>
        <begin position="12"/>
        <end position="29"/>
    </location>
</feature>
<reference evidence="2 3" key="1">
    <citation type="journal article" date="2019" name="Plant Biotechnol. J.">
        <title>The red bayberry genome and genetic basis of sex determination.</title>
        <authorList>
            <person name="Jia H.M."/>
            <person name="Jia H.J."/>
            <person name="Cai Q.L."/>
            <person name="Wang Y."/>
            <person name="Zhao H.B."/>
            <person name="Yang W.F."/>
            <person name="Wang G.Y."/>
            <person name="Li Y.H."/>
            <person name="Zhan D.L."/>
            <person name="Shen Y.T."/>
            <person name="Niu Q.F."/>
            <person name="Chang L."/>
            <person name="Qiu J."/>
            <person name="Zhao L."/>
            <person name="Xie H.B."/>
            <person name="Fu W.Y."/>
            <person name="Jin J."/>
            <person name="Li X.W."/>
            <person name="Jiao Y."/>
            <person name="Zhou C.C."/>
            <person name="Tu T."/>
            <person name="Chai C.Y."/>
            <person name="Gao J.L."/>
            <person name="Fan L.J."/>
            <person name="van de Weg E."/>
            <person name="Wang J.Y."/>
            <person name="Gao Z.S."/>
        </authorList>
    </citation>
    <scope>NUCLEOTIDE SEQUENCE [LARGE SCALE GENOMIC DNA]</scope>
    <source>
        <tissue evidence="2">Leaves</tissue>
    </source>
</reference>
<gene>
    <name evidence="2" type="ORF">CJ030_MR5G009639</name>
</gene>
<keyword evidence="3" id="KW-1185">Reference proteome</keyword>
<keyword evidence="1" id="KW-1133">Transmembrane helix</keyword>
<proteinExistence type="predicted"/>
<organism evidence="2 3">
    <name type="scientific">Morella rubra</name>
    <name type="common">Chinese bayberry</name>
    <dbReference type="NCBI Taxonomy" id="262757"/>
    <lineage>
        <taxon>Eukaryota</taxon>
        <taxon>Viridiplantae</taxon>
        <taxon>Streptophyta</taxon>
        <taxon>Embryophyta</taxon>
        <taxon>Tracheophyta</taxon>
        <taxon>Spermatophyta</taxon>
        <taxon>Magnoliopsida</taxon>
        <taxon>eudicotyledons</taxon>
        <taxon>Gunneridae</taxon>
        <taxon>Pentapetalae</taxon>
        <taxon>rosids</taxon>
        <taxon>fabids</taxon>
        <taxon>Fagales</taxon>
        <taxon>Myricaceae</taxon>
        <taxon>Morella</taxon>
    </lineage>
</organism>
<evidence type="ECO:0000313" key="3">
    <source>
        <dbReference type="Proteomes" id="UP000516437"/>
    </source>
</evidence>
<keyword evidence="1" id="KW-0472">Membrane</keyword>
<sequence>MNLRLNLSHPITHALGPYLFSLLVFFLFFEQITYLRKRKWVPSPALVFPFPENAIPLIRQPTRFWDLQSTLAKSSGLGFSVNYIVGKFMTLTNLSFGCYSIAAQLPPKVASFIPSGPSSSESPVTSAEPSLNASTILLKSGGREDLESSAANSVLCLNPRVDLSYELDEVKERVVWESNIVLVPCGDLLKQMKAAESVIMKEVAELIVGCNEEIRIDSVFYPLVSKLRKNRAVVIKELKEDDSRGRSNTIPSQPKLRKPIIIGDKSAIDSGSLEFFLTPPIVVDCGKHPLLEDSGWGEHPKWAAIVERPLLESVDLQFQMGSTDSTLLCHLRGKGIGVATASSTTGTSRTRTRPNTNTNAVHFNCKLTNSKLEHQTAGSTPTIERTYAVLYAGKARVRVPTRRPELELLINSSSHIGRHRLDILFGAKLVVSLAITRELAENEQWPMPDHRLNLALQLQVNEQQARTSTAGSTQTQTRKNINVNARVQAGTSIAEEATTTKHTRTRTFANANIVRSEVLDVPSSLGQRASNQLVVSRGRTRAPLRLPTGLNE</sequence>
<accession>A0A6A1VMY1</accession>
<comment type="caution">
    <text evidence="2">The sequence shown here is derived from an EMBL/GenBank/DDBJ whole genome shotgun (WGS) entry which is preliminary data.</text>
</comment>
<evidence type="ECO:0000256" key="1">
    <source>
        <dbReference type="SAM" id="Phobius"/>
    </source>
</evidence>